<gene>
    <name evidence="1" type="ORF">QTP81_04490</name>
</gene>
<evidence type="ECO:0000313" key="1">
    <source>
        <dbReference type="EMBL" id="MDM7859858.1"/>
    </source>
</evidence>
<sequence length="279" mass="31909">MNKAATSFKQPFSFATFVVRLSIRLAALIFATLLVTTYVSANPNTIKVCLMDTELFPLWRKPGNEEMSSPGINIELQRYVAQQIGHSIEWVRAPFPRCLVMLRQNQVDMLNVASYSPDREAYGRYPKIEGHIDPARSLKTDSYYAYVLLNTNVEFSDGDFHNLGDKPIAIEIGASIRTYLNEKNIPVYEVSRVSQAFGMLKLGRVSAVVTNQFNGLSYASDNILELPNEVRRRPYYLVISHGFYTHNPELSEEIWRVSGEVRDALYKKLLAEYTQYQSW</sequence>
<proteinExistence type="predicted"/>
<reference evidence="1 2" key="1">
    <citation type="submission" date="2023-06" db="EMBL/GenBank/DDBJ databases">
        <title>Alteromonas sp. ASW11-36 isolated from intertidal sand.</title>
        <authorList>
            <person name="Li Y."/>
        </authorList>
    </citation>
    <scope>NUCLEOTIDE SEQUENCE [LARGE SCALE GENOMIC DNA]</scope>
    <source>
        <strain evidence="1 2">ASW11-36</strain>
    </source>
</reference>
<name>A0ABT7SUJ2_9ALTE</name>
<accession>A0ABT7SUJ2</accession>
<protein>
    <submittedName>
        <fullName evidence="1">Transporter substrate-binding domain-containing protein</fullName>
    </submittedName>
</protein>
<organism evidence="1 2">
    <name type="scientific">Alteromonas arenosi</name>
    <dbReference type="NCBI Taxonomy" id="3055817"/>
    <lineage>
        <taxon>Bacteria</taxon>
        <taxon>Pseudomonadati</taxon>
        <taxon>Pseudomonadota</taxon>
        <taxon>Gammaproteobacteria</taxon>
        <taxon>Alteromonadales</taxon>
        <taxon>Alteromonadaceae</taxon>
        <taxon>Alteromonas/Salinimonas group</taxon>
        <taxon>Alteromonas</taxon>
    </lineage>
</organism>
<dbReference type="Gene3D" id="3.40.190.10">
    <property type="entry name" value="Periplasmic binding protein-like II"/>
    <property type="match status" value="2"/>
</dbReference>
<dbReference type="Proteomes" id="UP001234343">
    <property type="component" value="Unassembled WGS sequence"/>
</dbReference>
<dbReference type="EMBL" id="JAUCBP010000006">
    <property type="protein sequence ID" value="MDM7859858.1"/>
    <property type="molecule type" value="Genomic_DNA"/>
</dbReference>
<keyword evidence="2" id="KW-1185">Reference proteome</keyword>
<dbReference type="SUPFAM" id="SSF53850">
    <property type="entry name" value="Periplasmic binding protein-like II"/>
    <property type="match status" value="1"/>
</dbReference>
<evidence type="ECO:0000313" key="2">
    <source>
        <dbReference type="Proteomes" id="UP001234343"/>
    </source>
</evidence>
<comment type="caution">
    <text evidence="1">The sequence shown here is derived from an EMBL/GenBank/DDBJ whole genome shotgun (WGS) entry which is preliminary data.</text>
</comment>
<dbReference type="RefSeq" id="WP_289364031.1">
    <property type="nucleotide sequence ID" value="NZ_JAUCBP010000006.1"/>
</dbReference>